<feature type="region of interest" description="Disordered" evidence="1">
    <location>
        <begin position="766"/>
        <end position="785"/>
    </location>
</feature>
<evidence type="ECO:0000256" key="1">
    <source>
        <dbReference type="SAM" id="MobiDB-lite"/>
    </source>
</evidence>
<dbReference type="PANTHER" id="PTHR43628:SF1">
    <property type="entry name" value="CHITIN SYNTHASE REGULATORY FACTOR 2-RELATED"/>
    <property type="match status" value="1"/>
</dbReference>
<dbReference type="SUPFAM" id="SSF47090">
    <property type="entry name" value="PGBD-like"/>
    <property type="match status" value="1"/>
</dbReference>
<evidence type="ECO:0000313" key="3">
    <source>
        <dbReference type="EMBL" id="KPB02481.1"/>
    </source>
</evidence>
<dbReference type="PATRIC" id="fig|1514904.3.peg.1520"/>
<keyword evidence="4" id="KW-1185">Reference proteome</keyword>
<accession>A0A0N0VMC8</accession>
<comment type="caution">
    <text evidence="3">The sequence shown here is derived from an EMBL/GenBank/DDBJ whole genome shotgun (WGS) entry which is preliminary data.</text>
</comment>
<name>A0A0N0VMC8_9HYPH</name>
<feature type="compositionally biased region" description="Basic and acidic residues" evidence="1">
    <location>
        <begin position="573"/>
        <end position="583"/>
    </location>
</feature>
<dbReference type="Pfam" id="PF01471">
    <property type="entry name" value="PG_binding_1"/>
    <property type="match status" value="1"/>
</dbReference>
<dbReference type="Gene3D" id="1.25.40.10">
    <property type="entry name" value="Tetratricopeptide repeat domain"/>
    <property type="match status" value="1"/>
</dbReference>
<dbReference type="InterPro" id="IPR036365">
    <property type="entry name" value="PGBD-like_sf"/>
</dbReference>
<dbReference type="InterPro" id="IPR011990">
    <property type="entry name" value="TPR-like_helical_dom_sf"/>
</dbReference>
<feature type="compositionally biased region" description="Polar residues" evidence="1">
    <location>
        <begin position="99"/>
        <end position="115"/>
    </location>
</feature>
<gene>
    <name evidence="3" type="ORF">SU32_01615</name>
</gene>
<feature type="region of interest" description="Disordered" evidence="1">
    <location>
        <begin position="64"/>
        <end position="86"/>
    </location>
</feature>
<dbReference type="STRING" id="1514904.SU32_01615"/>
<feature type="domain" description="Peptidoglycan binding-like" evidence="2">
    <location>
        <begin position="1143"/>
        <end position="1196"/>
    </location>
</feature>
<dbReference type="InterPro" id="IPR002477">
    <property type="entry name" value="Peptidoglycan-bd-like"/>
</dbReference>
<feature type="region of interest" description="Disordered" evidence="1">
    <location>
        <begin position="573"/>
        <end position="629"/>
    </location>
</feature>
<dbReference type="InterPro" id="IPR006597">
    <property type="entry name" value="Sel1-like"/>
</dbReference>
<dbReference type="Proteomes" id="UP000038011">
    <property type="component" value="Unassembled WGS sequence"/>
</dbReference>
<dbReference type="SUPFAM" id="SSF81901">
    <property type="entry name" value="HCP-like"/>
    <property type="match status" value="1"/>
</dbReference>
<dbReference type="InterPro" id="IPR052945">
    <property type="entry name" value="Mitotic_Regulator"/>
</dbReference>
<evidence type="ECO:0000313" key="4">
    <source>
        <dbReference type="Proteomes" id="UP000038011"/>
    </source>
</evidence>
<feature type="region of interest" description="Disordered" evidence="1">
    <location>
        <begin position="99"/>
        <end position="119"/>
    </location>
</feature>
<reference evidence="3 4" key="1">
    <citation type="submission" date="2015-01" db="EMBL/GenBank/DDBJ databases">
        <title>Ahrensia donghaiensis sp. nov., a novel dimethylsulphoniopropionate-cleavage bacterium isolated from seawater and emended descriptions of the genus Ahrensia and Ahrensia kielensis.</title>
        <authorList>
            <person name="Liu J."/>
        </authorList>
    </citation>
    <scope>NUCLEOTIDE SEQUENCE [LARGE SCALE GENOMIC DNA]</scope>
    <source>
        <strain evidence="3 4">LZD062</strain>
    </source>
</reference>
<protein>
    <recommendedName>
        <fullName evidence="2">Peptidoglycan binding-like domain-containing protein</fullName>
    </recommendedName>
</protein>
<organism evidence="3 4">
    <name type="scientific">Ahrensia marina</name>
    <dbReference type="NCBI Taxonomy" id="1514904"/>
    <lineage>
        <taxon>Bacteria</taxon>
        <taxon>Pseudomonadati</taxon>
        <taxon>Pseudomonadota</taxon>
        <taxon>Alphaproteobacteria</taxon>
        <taxon>Hyphomicrobiales</taxon>
        <taxon>Ahrensiaceae</taxon>
        <taxon>Ahrensia</taxon>
    </lineage>
</organism>
<dbReference type="EMBL" id="JXMU01000002">
    <property type="protein sequence ID" value="KPB02481.1"/>
    <property type="molecule type" value="Genomic_DNA"/>
</dbReference>
<dbReference type="Pfam" id="PF08238">
    <property type="entry name" value="Sel1"/>
    <property type="match status" value="4"/>
</dbReference>
<dbReference type="AlphaFoldDB" id="A0A0N0VMC8"/>
<dbReference type="Gene3D" id="1.10.101.10">
    <property type="entry name" value="PGBD-like superfamily/PGBD"/>
    <property type="match status" value="1"/>
</dbReference>
<proteinExistence type="predicted"/>
<dbReference type="InterPro" id="IPR036366">
    <property type="entry name" value="PGBDSf"/>
</dbReference>
<evidence type="ECO:0000259" key="2">
    <source>
        <dbReference type="Pfam" id="PF01471"/>
    </source>
</evidence>
<dbReference type="SMART" id="SM00671">
    <property type="entry name" value="SEL1"/>
    <property type="match status" value="4"/>
</dbReference>
<sequence length="1203" mass="128751">MPAYSVDTNRFMRNHFRNCQEVNKKAPVVAAFEGSGKIMVNRQDDTNNTLNRLNQALSSLEGRLNAAKQQTGHHRSSARSESGDLNDLAKIRARQAALASSTQYAPAKNQSNQAMSREPMITADQLRSELENIRIEMEREMSGNFSAGFQTLRDDLHGLQKSVSNAGNGDSNATAASQLRSDIALLKEDVARLARQDTLEELLERWTVVEREIANLPQALGSRDDLMQMAARLEHVQNALNTLPQSNDLLAMEEQVRMLAVATERMAENGGHSSSVDGLESRLDELSRAIAAIPTSQPANPAMDSSALERIEARIARVAKIIEESEGAESSHAFDAQFAELASRLDSLQEEARNSFPVGAIEALEAQIASLSQQIGSGSGTNNFDASAVKELDDRLAYIVEQVNHTANQQEEASRSLISSLDGRMAELANRIEANERSATNVPSLDHMAGRLEEIAEMLASGGGSQPSHNIANLEAQIAELTKSLNTGASAFDEESLLSTARLAAEEAVARAGEGGAGNETLHHLTDDLKMLESLARDSDDRNTRTFEAIHDTLLKVVDHLSGLEDKVNFSSADKMRSQRVEVQDAPPLQPDDEDEQDIAFGHRNNEFVDEGGPQAGSHPRRQAKQAAAAAAAAAMAAVNEGNVAEVSPADEKPQVEQPEKNKSLLKGMAQKLRRGAKTAAPAVEHDTLVDPELGAELSAENGVPVSDEPIEPGAGNADLSAIMRRVREERAGTVGASPVTADDADNGKSDFIAAARRAARAAAADATVASRSDAGKGADSKSSLGSMLASRRKPILMGAGAILLALLALPLIKGFIAPSDPIEVQSVEVQQSEEPVIDDITVADTGVQEEEIADLEAPQVRDVSEQAGVDAEILSEEGQDDQIDVAAEEAPELEVTDQELAENDVALEDIPEEVGPIALREAAVSGDAKALYLIGDYYFGGVAGQSGNDLGQALEWYEKSAELGYAPAQYRTGNFYEKGFGGTRDLTKAKTWYQMAASQGNAAAMHNLAVLLANGPDGTPDFASATRWFQKAAELGVKDSQFNLGILSAQGNGIEQNLAESYKWFAIAAKTGDKDAASKRDEVAEALRPEQLEMARGAVELWKKKEMVEEANFVDIPDAWRTDAAKTAATAPELSPAEMKKAVSNIQAILNKSGYDAGPVDGVMGGKTKEAIRAFQEANGLKANGEVTQELVAKLLEIAEKK</sequence>
<dbReference type="PANTHER" id="PTHR43628">
    <property type="entry name" value="ACTIVATOR OF C KINASE PROTEIN 1-RELATED"/>
    <property type="match status" value="1"/>
</dbReference>